<protein>
    <recommendedName>
        <fullName evidence="3">DUF4127 family protein</fullName>
    </recommendedName>
</protein>
<gene>
    <name evidence="1" type="ORF">J41TS4_31720</name>
</gene>
<evidence type="ECO:0000313" key="1">
    <source>
        <dbReference type="EMBL" id="GIO43414.1"/>
    </source>
</evidence>
<dbReference type="EMBL" id="BORS01000010">
    <property type="protein sequence ID" value="GIO43414.1"/>
    <property type="molecule type" value="Genomic_DNA"/>
</dbReference>
<evidence type="ECO:0000313" key="2">
    <source>
        <dbReference type="Proteomes" id="UP000678895"/>
    </source>
</evidence>
<dbReference type="AlphaFoldDB" id="A0A919Y2S1"/>
<dbReference type="RefSeq" id="WP_301628518.1">
    <property type="nucleotide sequence ID" value="NZ_BORS01000010.1"/>
</dbReference>
<keyword evidence="2" id="KW-1185">Reference proteome</keyword>
<accession>A0A919Y2S1</accession>
<reference evidence="1" key="1">
    <citation type="submission" date="2021-03" db="EMBL/GenBank/DDBJ databases">
        <title>Antimicrobial resistance genes in bacteria isolated from Japanese honey, and their potential for conferring macrolide and lincosamide resistance in the American foulbrood pathogen Paenibacillus larvae.</title>
        <authorList>
            <person name="Okamoto M."/>
            <person name="Kumagai M."/>
            <person name="Kanamori H."/>
            <person name="Takamatsu D."/>
        </authorList>
    </citation>
    <scope>NUCLEOTIDE SEQUENCE</scope>
    <source>
        <strain evidence="1">J41TS4</strain>
    </source>
</reference>
<organism evidence="1 2">
    <name type="scientific">Paenibacillus apis</name>
    <dbReference type="NCBI Taxonomy" id="1792174"/>
    <lineage>
        <taxon>Bacteria</taxon>
        <taxon>Bacillati</taxon>
        <taxon>Bacillota</taxon>
        <taxon>Bacilli</taxon>
        <taxon>Bacillales</taxon>
        <taxon>Paenibacillaceae</taxon>
        <taxon>Paenibacillus</taxon>
    </lineage>
</organism>
<name>A0A919Y2S1_9BACL</name>
<dbReference type="Pfam" id="PF13552">
    <property type="entry name" value="DUF4127"/>
    <property type="match status" value="1"/>
</dbReference>
<evidence type="ECO:0008006" key="3">
    <source>
        <dbReference type="Google" id="ProtNLM"/>
    </source>
</evidence>
<sequence length="568" mass="63099">MKNVLYVPLDDRPVNLDDVVRQGCSAGLNLITPSSADLRNGLDTVAITSGSEILGTRKPIYGNTANLRQFILDRAASVDGFIISTDMLAYGGLIGSRRLRECDSGDYPDYDRSVTRLLDVIRRIKQRYPSKPVYVLDTIMRLATTTYVEGLTYDAYVESRELMGRPRRSCTRFDDILSDYNISDTGEPYGSTTHFDKEAYYNTRRHKFKTNHYILDQLTRPGFIDFLAIGVDDANTQGVQINEIRFVEQFIDHALDGRGGQNPDRAVILPDADGLGHALVARMANQLYRNGGKQRFSIQYYGPDGSTIINPYEYMSVHDNLLRHIDMVGGRHVAEAPDIEIIAITGADEASNAVHRIQTNGDNSQATLAIDFVGQGAANAAVTDALLEQPVTGRLLGYSGWNTAGNKIGIALGMAQARYAFLVTETQESALEKALQAHGSLLFKRFLKDYYYKAVTIAEIRAYSRSHARYSNIPQNFADQHMLLFNSPEDYSHLLTMLREQMQAHTPALASRKAFVGADSTSAAANVKQIHGSTWTLAAYTGADLELNDPNFKWGRAFEITLQPSVMF</sequence>
<dbReference type="Proteomes" id="UP000678895">
    <property type="component" value="Unassembled WGS sequence"/>
</dbReference>
<proteinExistence type="predicted"/>
<comment type="caution">
    <text evidence="1">The sequence shown here is derived from an EMBL/GenBank/DDBJ whole genome shotgun (WGS) entry which is preliminary data.</text>
</comment>
<dbReference type="InterPro" id="IPR025394">
    <property type="entry name" value="DUF4127"/>
</dbReference>